<dbReference type="PANTHER" id="PTHR34501:SF9">
    <property type="entry name" value="MAJOR OUTER MEMBRANE PROTEIN P.IA"/>
    <property type="match status" value="1"/>
</dbReference>
<comment type="subcellular location">
    <subcellularLocation>
        <location evidence="1">Cell outer membrane</location>
        <topology evidence="1">Multi-pass membrane protein</topology>
    </subcellularLocation>
</comment>
<keyword evidence="10" id="KW-0998">Cell outer membrane</keyword>
<dbReference type="RefSeq" id="WP_201642324.1">
    <property type="nucleotide sequence ID" value="NZ_CAJHCP010000004.1"/>
</dbReference>
<feature type="signal peptide" evidence="11">
    <location>
        <begin position="1"/>
        <end position="24"/>
    </location>
</feature>
<gene>
    <name evidence="13" type="ORF">LMG28140_02234</name>
</gene>
<evidence type="ECO:0000256" key="8">
    <source>
        <dbReference type="ARBA" id="ARBA00023114"/>
    </source>
</evidence>
<dbReference type="InterPro" id="IPR050298">
    <property type="entry name" value="Gram-neg_bact_OMP"/>
</dbReference>
<keyword evidence="5" id="KW-0812">Transmembrane</keyword>
<keyword evidence="3" id="KW-0813">Transport</keyword>
<dbReference type="SUPFAM" id="SSF56935">
    <property type="entry name" value="Porins"/>
    <property type="match status" value="1"/>
</dbReference>
<keyword evidence="6 11" id="KW-0732">Signal</keyword>
<protein>
    <recommendedName>
        <fullName evidence="12">Porin domain-containing protein</fullName>
    </recommendedName>
</protein>
<evidence type="ECO:0000256" key="9">
    <source>
        <dbReference type="ARBA" id="ARBA00023136"/>
    </source>
</evidence>
<dbReference type="Gene3D" id="2.40.160.10">
    <property type="entry name" value="Porin"/>
    <property type="match status" value="1"/>
</dbReference>
<sequence length="404" mass="41892">MNQYKQCLKISTLLATVLSSHAFAESSVTLFGIADNGLFYTSNQTSLGSTKNGKSAVQTQAGVWTGSQFGLKGKEDLGGGTAAIFSLDSRFNLNTGASQFTNAMFGQWAYVGLTNPHYGTLTGGRQLTPYYTLLSPYSPTTWLTGFSGAHPGDIDNLDTTYKTSNSLVYLSPSVHGFTIGGSYAFGGQPGSFNLGSSWSAGIQYKMGAAGIAAAIERFNNASPGGGAWSANSTATAGPTQQGVSALTNGYQTAAAQQRIAVTSGYAFTSKLDVSVSYSNVQYIAGTNSAFKSTAIWNTLGAVVHYGVSPATSIAAGYSYTRAAKANGITNGAQYQQVSFAQYYALSKSTGVYAVEAYQRSNGQTLAADGTTVIAATADIGDGFNSAPSSSRSQFVGGAGLIHRF</sequence>
<dbReference type="EMBL" id="CAJHCP010000004">
    <property type="protein sequence ID" value="CAD6529090.1"/>
    <property type="molecule type" value="Genomic_DNA"/>
</dbReference>
<dbReference type="Pfam" id="PF13609">
    <property type="entry name" value="Porin_4"/>
    <property type="match status" value="1"/>
</dbReference>
<comment type="subunit">
    <text evidence="2">Homotrimer.</text>
</comment>
<accession>A0ABN7HS05</accession>
<evidence type="ECO:0000313" key="14">
    <source>
        <dbReference type="Proteomes" id="UP000598032"/>
    </source>
</evidence>
<evidence type="ECO:0000256" key="4">
    <source>
        <dbReference type="ARBA" id="ARBA00022452"/>
    </source>
</evidence>
<comment type="caution">
    <text evidence="13">The sequence shown here is derived from an EMBL/GenBank/DDBJ whole genome shotgun (WGS) entry which is preliminary data.</text>
</comment>
<keyword evidence="4" id="KW-1134">Transmembrane beta strand</keyword>
<keyword evidence="9" id="KW-0472">Membrane</keyword>
<evidence type="ECO:0000256" key="1">
    <source>
        <dbReference type="ARBA" id="ARBA00004571"/>
    </source>
</evidence>
<evidence type="ECO:0000256" key="10">
    <source>
        <dbReference type="ARBA" id="ARBA00023237"/>
    </source>
</evidence>
<evidence type="ECO:0000256" key="3">
    <source>
        <dbReference type="ARBA" id="ARBA00022448"/>
    </source>
</evidence>
<dbReference type="PRINTS" id="PR00184">
    <property type="entry name" value="NEISSPPORIN"/>
</dbReference>
<organism evidence="13 14">
    <name type="scientific">Paraburkholderia metrosideri</name>
    <dbReference type="NCBI Taxonomy" id="580937"/>
    <lineage>
        <taxon>Bacteria</taxon>
        <taxon>Pseudomonadati</taxon>
        <taxon>Pseudomonadota</taxon>
        <taxon>Betaproteobacteria</taxon>
        <taxon>Burkholderiales</taxon>
        <taxon>Burkholderiaceae</taxon>
        <taxon>Paraburkholderia</taxon>
    </lineage>
</organism>
<feature type="chain" id="PRO_5046454171" description="Porin domain-containing protein" evidence="11">
    <location>
        <begin position="25"/>
        <end position="404"/>
    </location>
</feature>
<keyword evidence="7" id="KW-0406">Ion transport</keyword>
<evidence type="ECO:0000259" key="12">
    <source>
        <dbReference type="Pfam" id="PF13609"/>
    </source>
</evidence>
<proteinExistence type="predicted"/>
<evidence type="ECO:0000256" key="2">
    <source>
        <dbReference type="ARBA" id="ARBA00011233"/>
    </source>
</evidence>
<feature type="domain" description="Porin" evidence="12">
    <location>
        <begin position="12"/>
        <end position="362"/>
    </location>
</feature>
<reference evidence="13 14" key="1">
    <citation type="submission" date="2020-10" db="EMBL/GenBank/DDBJ databases">
        <authorList>
            <person name="Peeters C."/>
        </authorList>
    </citation>
    <scope>NUCLEOTIDE SEQUENCE [LARGE SCALE GENOMIC DNA]</scope>
    <source>
        <strain evidence="13 14">LMG 28140</strain>
    </source>
</reference>
<keyword evidence="8" id="KW-0626">Porin</keyword>
<evidence type="ECO:0000256" key="5">
    <source>
        <dbReference type="ARBA" id="ARBA00022692"/>
    </source>
</evidence>
<evidence type="ECO:0000256" key="6">
    <source>
        <dbReference type="ARBA" id="ARBA00022729"/>
    </source>
</evidence>
<keyword evidence="14" id="KW-1185">Reference proteome</keyword>
<dbReference type="InterPro" id="IPR033900">
    <property type="entry name" value="Gram_neg_porin_domain"/>
</dbReference>
<evidence type="ECO:0000256" key="7">
    <source>
        <dbReference type="ARBA" id="ARBA00023065"/>
    </source>
</evidence>
<name>A0ABN7HS05_9BURK</name>
<dbReference type="InterPro" id="IPR023614">
    <property type="entry name" value="Porin_dom_sf"/>
</dbReference>
<evidence type="ECO:0000256" key="11">
    <source>
        <dbReference type="SAM" id="SignalP"/>
    </source>
</evidence>
<dbReference type="PANTHER" id="PTHR34501">
    <property type="entry name" value="PROTEIN YDDL-RELATED"/>
    <property type="match status" value="1"/>
</dbReference>
<dbReference type="Proteomes" id="UP000598032">
    <property type="component" value="Unassembled WGS sequence"/>
</dbReference>
<dbReference type="InterPro" id="IPR002299">
    <property type="entry name" value="Porin_Neis"/>
</dbReference>
<dbReference type="CDD" id="cd00342">
    <property type="entry name" value="gram_neg_porins"/>
    <property type="match status" value="1"/>
</dbReference>
<evidence type="ECO:0000313" key="13">
    <source>
        <dbReference type="EMBL" id="CAD6529090.1"/>
    </source>
</evidence>